<dbReference type="PROSITE" id="PS51186">
    <property type="entry name" value="GNAT"/>
    <property type="match status" value="1"/>
</dbReference>
<reference evidence="3 4" key="1">
    <citation type="submission" date="2017-02" db="EMBL/GenBank/DDBJ databases">
        <authorList>
            <person name="Varghese N."/>
            <person name="Submissions S."/>
        </authorList>
    </citation>
    <scope>NUCLEOTIDE SEQUENCE [LARGE SCALE GENOMIC DNA]</scope>
    <source>
        <strain evidence="3 4">VKM Ac-1787</strain>
    </source>
</reference>
<feature type="region of interest" description="Disordered" evidence="1">
    <location>
        <begin position="1"/>
        <end position="24"/>
    </location>
</feature>
<protein>
    <submittedName>
        <fullName evidence="3">Protein N-acetyltransferase, RimJ/RimL family</fullName>
    </submittedName>
</protein>
<comment type="caution">
    <text evidence="3">The sequence shown here is derived from an EMBL/GenBank/DDBJ whole genome shotgun (WGS) entry which is preliminary data.</text>
</comment>
<proteinExistence type="predicted"/>
<dbReference type="Proteomes" id="UP000190827">
    <property type="component" value="Unassembled WGS sequence"/>
</dbReference>
<organism evidence="3 4">
    <name type="scientific">Plantibacter cousiniae</name>
    <name type="common">nom. nud.</name>
    <dbReference type="NCBI Taxonomy" id="199709"/>
    <lineage>
        <taxon>Bacteria</taxon>
        <taxon>Bacillati</taxon>
        <taxon>Actinomycetota</taxon>
        <taxon>Actinomycetes</taxon>
        <taxon>Micrococcales</taxon>
        <taxon>Microbacteriaceae</taxon>
        <taxon>Plantibacter</taxon>
    </lineage>
</organism>
<dbReference type="EMBL" id="FUZO01000001">
    <property type="protein sequence ID" value="SKC39004.1"/>
    <property type="molecule type" value="Genomic_DNA"/>
</dbReference>
<dbReference type="InterPro" id="IPR000182">
    <property type="entry name" value="GNAT_dom"/>
</dbReference>
<dbReference type="InterPro" id="IPR051531">
    <property type="entry name" value="N-acetyltransferase"/>
</dbReference>
<dbReference type="Gene3D" id="3.40.630.30">
    <property type="match status" value="1"/>
</dbReference>
<keyword evidence="4" id="KW-1185">Reference proteome</keyword>
<dbReference type="PANTHER" id="PTHR43792:SF1">
    <property type="entry name" value="N-ACETYLTRANSFERASE DOMAIN-CONTAINING PROTEIN"/>
    <property type="match status" value="1"/>
</dbReference>
<dbReference type="PANTHER" id="PTHR43792">
    <property type="entry name" value="GNAT FAMILY, PUTATIVE (AFU_ORTHOLOGUE AFUA_3G00765)-RELATED-RELATED"/>
    <property type="match status" value="1"/>
</dbReference>
<accession>A0ABY1LH61</accession>
<name>A0ABY1LH61_9MICO</name>
<evidence type="ECO:0000256" key="1">
    <source>
        <dbReference type="SAM" id="MobiDB-lite"/>
    </source>
</evidence>
<evidence type="ECO:0000313" key="4">
    <source>
        <dbReference type="Proteomes" id="UP000190827"/>
    </source>
</evidence>
<dbReference type="Pfam" id="PF13302">
    <property type="entry name" value="Acetyltransf_3"/>
    <property type="match status" value="1"/>
</dbReference>
<sequence length="295" mass="31511">MSNQAKAPKDTSPSAAPTIDPMRLKVGQGAPGWRLILMPWAANSRGTKQASTENVHDPPSLAVDATMKIENAAMAMLRMAHARAEIGSFFAAMGTGYRVGPAADQSRMEGMTDATPPTLTERLTLARPTERDLPELHALHADPAVWTHLPSARHTALAETRDLIERYQAGWEANGLDVWVSRDTATGALVGIGGPSLRGGVAWNLYYRLAPAAWGRGYAQELIAAARAAATASAPDLPVVAFLLEHNDGSRRAAERAGLEVVWRGPDAGNPDPDAVRLVFADRVLSDEALRVFVG</sequence>
<evidence type="ECO:0000259" key="2">
    <source>
        <dbReference type="PROSITE" id="PS51186"/>
    </source>
</evidence>
<dbReference type="SUPFAM" id="SSF55729">
    <property type="entry name" value="Acyl-CoA N-acyltransferases (Nat)"/>
    <property type="match status" value="1"/>
</dbReference>
<gene>
    <name evidence="3" type="ORF">SAMN06295973_0457</name>
</gene>
<feature type="domain" description="N-acetyltransferase" evidence="2">
    <location>
        <begin position="123"/>
        <end position="283"/>
    </location>
</feature>
<feature type="compositionally biased region" description="Polar residues" evidence="1">
    <location>
        <begin position="1"/>
        <end position="15"/>
    </location>
</feature>
<evidence type="ECO:0000313" key="3">
    <source>
        <dbReference type="EMBL" id="SKC39004.1"/>
    </source>
</evidence>
<dbReference type="InterPro" id="IPR016181">
    <property type="entry name" value="Acyl_CoA_acyltransferase"/>
</dbReference>